<keyword evidence="5 6" id="KW-0505">Motor protein</keyword>
<dbReference type="CDD" id="cd00106">
    <property type="entry name" value="KISc"/>
    <property type="match status" value="1"/>
</dbReference>
<evidence type="ECO:0000256" key="8">
    <source>
        <dbReference type="SAM" id="MobiDB-lite"/>
    </source>
</evidence>
<name>A0A813R2F1_9BILA</name>
<keyword evidence="11" id="KW-1185">Reference proteome</keyword>
<feature type="region of interest" description="Disordered" evidence="8">
    <location>
        <begin position="534"/>
        <end position="568"/>
    </location>
</feature>
<reference evidence="10" key="1">
    <citation type="submission" date="2021-02" db="EMBL/GenBank/DDBJ databases">
        <authorList>
            <person name="Nowell W R."/>
        </authorList>
    </citation>
    <scope>NUCLEOTIDE SEQUENCE</scope>
    <source>
        <strain evidence="10">Ploen Becks lab</strain>
    </source>
</reference>
<feature type="coiled-coil region" evidence="7">
    <location>
        <begin position="572"/>
        <end position="627"/>
    </location>
</feature>
<comment type="subcellular location">
    <subcellularLocation>
        <location evidence="1">Cytoplasm</location>
        <location evidence="1">Cytoskeleton</location>
    </subcellularLocation>
</comment>
<organism evidence="10 11">
    <name type="scientific">Brachionus calyciflorus</name>
    <dbReference type="NCBI Taxonomy" id="104777"/>
    <lineage>
        <taxon>Eukaryota</taxon>
        <taxon>Metazoa</taxon>
        <taxon>Spiralia</taxon>
        <taxon>Gnathifera</taxon>
        <taxon>Rotifera</taxon>
        <taxon>Eurotatoria</taxon>
        <taxon>Monogononta</taxon>
        <taxon>Pseudotrocha</taxon>
        <taxon>Ploima</taxon>
        <taxon>Brachionidae</taxon>
        <taxon>Brachionus</taxon>
    </lineage>
</organism>
<dbReference type="InterPro" id="IPR001752">
    <property type="entry name" value="Kinesin_motor_dom"/>
</dbReference>
<dbReference type="GO" id="GO:0008017">
    <property type="term" value="F:microtubule binding"/>
    <property type="evidence" value="ECO:0007669"/>
    <property type="project" value="InterPro"/>
</dbReference>
<evidence type="ECO:0000313" key="11">
    <source>
        <dbReference type="Proteomes" id="UP000663879"/>
    </source>
</evidence>
<dbReference type="SMART" id="SM00129">
    <property type="entry name" value="KISc"/>
    <property type="match status" value="1"/>
</dbReference>
<evidence type="ECO:0000256" key="3">
    <source>
        <dbReference type="ARBA" id="ARBA00022840"/>
    </source>
</evidence>
<dbReference type="PRINTS" id="PR00380">
    <property type="entry name" value="KINESINHEAVY"/>
</dbReference>
<evidence type="ECO:0000256" key="6">
    <source>
        <dbReference type="RuleBase" id="RU000394"/>
    </source>
</evidence>
<dbReference type="GO" id="GO:0007052">
    <property type="term" value="P:mitotic spindle organization"/>
    <property type="evidence" value="ECO:0007669"/>
    <property type="project" value="TreeGrafter"/>
</dbReference>
<proteinExistence type="inferred from homology"/>
<dbReference type="Gene3D" id="3.40.850.10">
    <property type="entry name" value="Kinesin motor domain"/>
    <property type="match status" value="1"/>
</dbReference>
<comment type="similarity">
    <text evidence="5 6">Belongs to the TRAFAC class myosin-kinesin ATPase superfamily. Kinesin family.</text>
</comment>
<dbReference type="PROSITE" id="PS00411">
    <property type="entry name" value="KINESIN_MOTOR_1"/>
    <property type="match status" value="1"/>
</dbReference>
<dbReference type="SUPFAM" id="SSF52540">
    <property type="entry name" value="P-loop containing nucleoside triphosphate hydrolases"/>
    <property type="match status" value="1"/>
</dbReference>
<gene>
    <name evidence="10" type="ORF">OXX778_LOCUS5279</name>
</gene>
<evidence type="ECO:0000256" key="2">
    <source>
        <dbReference type="ARBA" id="ARBA00022741"/>
    </source>
</evidence>
<comment type="caution">
    <text evidence="10">The sequence shown here is derived from an EMBL/GenBank/DDBJ whole genome shotgun (WGS) entry which is preliminary data.</text>
</comment>
<dbReference type="InterPro" id="IPR027417">
    <property type="entry name" value="P-loop_NTPase"/>
</dbReference>
<feature type="compositionally biased region" description="Low complexity" evidence="8">
    <location>
        <begin position="539"/>
        <end position="553"/>
    </location>
</feature>
<keyword evidence="7" id="KW-0175">Coiled coil</keyword>
<evidence type="ECO:0000313" key="10">
    <source>
        <dbReference type="EMBL" id="CAF0777494.1"/>
    </source>
</evidence>
<accession>A0A813R2F1</accession>
<dbReference type="GO" id="GO:0003777">
    <property type="term" value="F:microtubule motor activity"/>
    <property type="evidence" value="ECO:0007669"/>
    <property type="project" value="InterPro"/>
</dbReference>
<evidence type="ECO:0000256" key="7">
    <source>
        <dbReference type="SAM" id="Coils"/>
    </source>
</evidence>
<dbReference type="GO" id="GO:0007018">
    <property type="term" value="P:microtubule-based movement"/>
    <property type="evidence" value="ECO:0007669"/>
    <property type="project" value="InterPro"/>
</dbReference>
<dbReference type="PROSITE" id="PS50067">
    <property type="entry name" value="KINESIN_MOTOR_2"/>
    <property type="match status" value="1"/>
</dbReference>
<sequence>MSLKSLKTIQEIASPRVFMIQSVNDRKLLNNSQSSDLNLIELNKAVKRSVPNSAEKENSLKLSNRKISKGTFSEKSLSHDVSFISQNLANRGIQTDFIDIVKNYKSESIVALSGSQISSFNSTSRVSSSIATLPNKNDNLKKTKAKNYQESNDQFGEKDKVRVVVRIRPISDQETVHGDSEIISCDRTSLIVEGKTQNRKFFFDSVFDPNTNQDEMFNYCGVKRLINMAIDGFVCTCFAYGQTGSGKTYTMVGPAGAYNMNGQDRHQHFGLIPRSINYLFNQLRLRTTDSQSVFYIRVSYYEIYNEQIRDLINPNSGRKLEIRGSQEEGFFVDNLFATYIETMDEILTILQEGELNRSTASHLLNEHSSRSHAILTIQIENELQNSQDPSEQITKLGKLIFVDLAGSEKVKVTLSKGKQLTETNNINKSLLVLGTCISALSDPHKKDGHIPYRDSKLTKLLSESLGGSGITLMIACVSPALTCENESLNTLRYANRAQNIENIPLAKSDSRENIILKLKRELRKLKEENHTLKQQLGYSNNVNNVSSSTSSSSGTRFPKIRNGSSYSTASSESELFGKLQEYIQQNKSLKNENSQLERFREKVRKQHEVLTRENEKLARKLDQVLRAQGLPSDIQYLTDPNVTNAEYIVETNTTPGVKNQKNIVKNPKSIKALPKIEKQTSYAVENVSNRSVSPARKISPRKNLIRPALSDPGEEIIEQIEIARPSYARKYKQIKESKSPSDPNIRKINKLPDTIIEGIDSRKKQVTKQKSKLFGFLSKKDE</sequence>
<dbReference type="PANTHER" id="PTHR47969:SF33">
    <property type="entry name" value="KINESIN-LIKE PROTEIN"/>
    <property type="match status" value="1"/>
</dbReference>
<dbReference type="FunFam" id="3.40.850.10:FF:000080">
    <property type="entry name" value="Kinesin-like protein"/>
    <property type="match status" value="1"/>
</dbReference>
<dbReference type="InterPro" id="IPR036961">
    <property type="entry name" value="Kinesin_motor_dom_sf"/>
</dbReference>
<dbReference type="OrthoDB" id="3176171at2759"/>
<dbReference type="GO" id="GO:0051231">
    <property type="term" value="P:spindle elongation"/>
    <property type="evidence" value="ECO:0007669"/>
    <property type="project" value="TreeGrafter"/>
</dbReference>
<dbReference type="PANTHER" id="PTHR47969">
    <property type="entry name" value="CHROMOSOME-ASSOCIATED KINESIN KIF4A-RELATED"/>
    <property type="match status" value="1"/>
</dbReference>
<dbReference type="GO" id="GO:0005874">
    <property type="term" value="C:microtubule"/>
    <property type="evidence" value="ECO:0007669"/>
    <property type="project" value="UniProtKB-KW"/>
</dbReference>
<dbReference type="InterPro" id="IPR019821">
    <property type="entry name" value="Kinesin_motor_CS"/>
</dbReference>
<dbReference type="GO" id="GO:0005524">
    <property type="term" value="F:ATP binding"/>
    <property type="evidence" value="ECO:0007669"/>
    <property type="project" value="UniProtKB-UniRule"/>
</dbReference>
<dbReference type="Pfam" id="PF00225">
    <property type="entry name" value="Kinesin"/>
    <property type="match status" value="1"/>
</dbReference>
<keyword evidence="4" id="KW-0963">Cytoplasm</keyword>
<dbReference type="EMBL" id="CAJNOC010000565">
    <property type="protein sequence ID" value="CAF0777494.1"/>
    <property type="molecule type" value="Genomic_DNA"/>
</dbReference>
<keyword evidence="3 5" id="KW-0067">ATP-binding</keyword>
<keyword evidence="4" id="KW-0206">Cytoskeleton</keyword>
<dbReference type="InterPro" id="IPR027640">
    <property type="entry name" value="Kinesin-like_fam"/>
</dbReference>
<feature type="binding site" evidence="5">
    <location>
        <begin position="241"/>
        <end position="248"/>
    </location>
    <ligand>
        <name>ATP</name>
        <dbReference type="ChEBI" id="CHEBI:30616"/>
    </ligand>
</feature>
<evidence type="ECO:0000256" key="1">
    <source>
        <dbReference type="ARBA" id="ARBA00004245"/>
    </source>
</evidence>
<dbReference type="AlphaFoldDB" id="A0A813R2F1"/>
<evidence type="ECO:0000256" key="4">
    <source>
        <dbReference type="ARBA" id="ARBA00023212"/>
    </source>
</evidence>
<keyword evidence="6" id="KW-0493">Microtubule</keyword>
<protein>
    <recommendedName>
        <fullName evidence="6">Kinesin-like protein</fullName>
    </recommendedName>
</protein>
<feature type="domain" description="Kinesin motor" evidence="9">
    <location>
        <begin position="160"/>
        <end position="500"/>
    </location>
</feature>
<dbReference type="Proteomes" id="UP000663879">
    <property type="component" value="Unassembled WGS sequence"/>
</dbReference>
<evidence type="ECO:0000256" key="5">
    <source>
        <dbReference type="PROSITE-ProRule" id="PRU00283"/>
    </source>
</evidence>
<evidence type="ECO:0000259" key="9">
    <source>
        <dbReference type="PROSITE" id="PS50067"/>
    </source>
</evidence>
<dbReference type="GO" id="GO:0005875">
    <property type="term" value="C:microtubule associated complex"/>
    <property type="evidence" value="ECO:0007669"/>
    <property type="project" value="TreeGrafter"/>
</dbReference>
<keyword evidence="2 5" id="KW-0547">Nucleotide-binding</keyword>